<gene>
    <name evidence="3" type="ORF">HMPREF9453_02143</name>
    <name evidence="2" type="ORF">HMPREF9453_02146</name>
</gene>
<name>H1D3F8_9FIRM</name>
<sequence>MQSLHRVEKSPPSDGTGSIGAGDLSTQSTIGAFSICPIPARSPARDDERAVSPYRHVKKKGAAGAGVFGRQDVEKKKPLISRSFFFHSNEN</sequence>
<evidence type="ECO:0000313" key="3">
    <source>
        <dbReference type="EMBL" id="EHO61935.1"/>
    </source>
</evidence>
<dbReference type="AlphaFoldDB" id="H1D3F8"/>
<organism evidence="2 4">
    <name type="scientific">Dialister succinatiphilus YIT 11850</name>
    <dbReference type="NCBI Taxonomy" id="742743"/>
    <lineage>
        <taxon>Bacteria</taxon>
        <taxon>Bacillati</taxon>
        <taxon>Bacillota</taxon>
        <taxon>Negativicutes</taxon>
        <taxon>Veillonellales</taxon>
        <taxon>Veillonellaceae</taxon>
        <taxon>Dialister</taxon>
    </lineage>
</organism>
<dbReference type="Proteomes" id="UP000003277">
    <property type="component" value="Unassembled WGS sequence"/>
</dbReference>
<dbReference type="HOGENOM" id="CLU_2422197_0_0_9"/>
<accession>H1D3F8</accession>
<keyword evidence="4" id="KW-1185">Reference proteome</keyword>
<evidence type="ECO:0000313" key="2">
    <source>
        <dbReference type="EMBL" id="EHO61932.1"/>
    </source>
</evidence>
<protein>
    <submittedName>
        <fullName evidence="2">Uncharacterized protein</fullName>
    </submittedName>
</protein>
<proteinExistence type="predicted"/>
<feature type="region of interest" description="Disordered" evidence="1">
    <location>
        <begin position="1"/>
        <end position="25"/>
    </location>
</feature>
<evidence type="ECO:0000256" key="1">
    <source>
        <dbReference type="SAM" id="MobiDB-lite"/>
    </source>
</evidence>
<evidence type="ECO:0000313" key="4">
    <source>
        <dbReference type="Proteomes" id="UP000003277"/>
    </source>
</evidence>
<dbReference type="EMBL" id="ADLT01000093">
    <property type="protein sequence ID" value="EHO61935.1"/>
    <property type="molecule type" value="Genomic_DNA"/>
</dbReference>
<dbReference type="EMBL" id="ADLT01000094">
    <property type="protein sequence ID" value="EHO61932.1"/>
    <property type="molecule type" value="Genomic_DNA"/>
</dbReference>
<feature type="compositionally biased region" description="Basic and acidic residues" evidence="1">
    <location>
        <begin position="1"/>
        <end position="11"/>
    </location>
</feature>
<comment type="caution">
    <text evidence="2">The sequence shown here is derived from an EMBL/GenBank/DDBJ whole genome shotgun (WGS) entry which is preliminary data.</text>
</comment>
<reference evidence="2 4" key="1">
    <citation type="submission" date="2011-11" db="EMBL/GenBank/DDBJ databases">
        <title>The Genome Sequence of Dialister succinatiphilus YIT 11850.</title>
        <authorList>
            <consortium name="The Broad Institute Genome Sequencing Platform"/>
            <person name="Earl A."/>
            <person name="Ward D."/>
            <person name="Feldgarden M."/>
            <person name="Gevers D."/>
            <person name="Morotomi M."/>
            <person name="Young S.K."/>
            <person name="Zeng Q."/>
            <person name="Gargeya S."/>
            <person name="Fitzgerald M."/>
            <person name="Haas B."/>
            <person name="Abouelleil A."/>
            <person name="Alvarado L."/>
            <person name="Arachchi H.M."/>
            <person name="Berlin A."/>
            <person name="Brown A."/>
            <person name="Chapman S.B."/>
            <person name="Dunbar C."/>
            <person name="Gearin G."/>
            <person name="Goldberg J."/>
            <person name="Griggs A."/>
            <person name="Gujja S."/>
            <person name="Heiman D."/>
            <person name="Howarth C."/>
            <person name="Lui A."/>
            <person name="MacDonald P.J.P."/>
            <person name="Montmayeur A."/>
            <person name="Murphy C."/>
            <person name="Neiman D."/>
            <person name="Pearson M."/>
            <person name="Priest M."/>
            <person name="Roberts A."/>
            <person name="Saif S."/>
            <person name="Shea T."/>
            <person name="Sisk P."/>
            <person name="Stolte C."/>
            <person name="Sykes S."/>
            <person name="Wortman J."/>
            <person name="Nusbaum C."/>
            <person name="Birren B."/>
        </authorList>
    </citation>
    <scope>NUCLEOTIDE SEQUENCE [LARGE SCALE GENOMIC DNA]</scope>
    <source>
        <strain evidence="2 4">YIT 11850</strain>
    </source>
</reference>